<dbReference type="AlphaFoldDB" id="A0A1H2GWX8"/>
<organism evidence="2 3">
    <name type="scientific">Halopseudomonas salegens</name>
    <dbReference type="NCBI Taxonomy" id="1434072"/>
    <lineage>
        <taxon>Bacteria</taxon>
        <taxon>Pseudomonadati</taxon>
        <taxon>Pseudomonadota</taxon>
        <taxon>Gammaproteobacteria</taxon>
        <taxon>Pseudomonadales</taxon>
        <taxon>Pseudomonadaceae</taxon>
        <taxon>Halopseudomonas</taxon>
    </lineage>
</organism>
<dbReference type="RefSeq" id="WP_092387556.1">
    <property type="nucleotide sequence ID" value="NZ_LT629787.1"/>
</dbReference>
<dbReference type="EMBL" id="LT629787">
    <property type="protein sequence ID" value="SDU24009.1"/>
    <property type="molecule type" value="Genomic_DNA"/>
</dbReference>
<evidence type="ECO:0000313" key="2">
    <source>
        <dbReference type="EMBL" id="SDU24009.1"/>
    </source>
</evidence>
<proteinExistence type="predicted"/>
<sequence length="182" mass="20565">MTGNRLLVGMLLTVLSLSGCALVQQAPGIPALSTLPGELPPTQRLTIKHQQQHELLVAIGQGEDSLRVVLLTAEGQRLLTLVHDAEGSRFITQQAWQPPFSADWLMSRLAWDIWPAATLNQHWQRSRWHADEQGATKRIWRGRTLVSRHRSVAQCRIIEDFEAGYTLYLQPLDRSETECQLP</sequence>
<evidence type="ECO:0000256" key="1">
    <source>
        <dbReference type="SAM" id="SignalP"/>
    </source>
</evidence>
<keyword evidence="3" id="KW-1185">Reference proteome</keyword>
<dbReference type="Proteomes" id="UP000243924">
    <property type="component" value="Chromosome I"/>
</dbReference>
<evidence type="ECO:0008006" key="4">
    <source>
        <dbReference type="Google" id="ProtNLM"/>
    </source>
</evidence>
<feature type="signal peptide" evidence="1">
    <location>
        <begin position="1"/>
        <end position="21"/>
    </location>
</feature>
<dbReference type="InterPro" id="IPR021675">
    <property type="entry name" value="DUF3261"/>
</dbReference>
<gene>
    <name evidence="2" type="ORF">SAMN05216210_2604</name>
</gene>
<keyword evidence="1" id="KW-0732">Signal</keyword>
<name>A0A1H2GWX8_9GAMM</name>
<accession>A0A1H2GWX8</accession>
<dbReference type="Pfam" id="PF11659">
    <property type="entry name" value="DUF3261"/>
    <property type="match status" value="1"/>
</dbReference>
<feature type="chain" id="PRO_5009275233" description="DUF3261 domain-containing protein" evidence="1">
    <location>
        <begin position="22"/>
        <end position="182"/>
    </location>
</feature>
<dbReference type="STRING" id="1434072.SAMN05216210_2604"/>
<dbReference type="PROSITE" id="PS51257">
    <property type="entry name" value="PROKAR_LIPOPROTEIN"/>
    <property type="match status" value="1"/>
</dbReference>
<evidence type="ECO:0000313" key="3">
    <source>
        <dbReference type="Proteomes" id="UP000243924"/>
    </source>
</evidence>
<reference evidence="3" key="1">
    <citation type="submission" date="2016-10" db="EMBL/GenBank/DDBJ databases">
        <authorList>
            <person name="Varghese N."/>
            <person name="Submissions S."/>
        </authorList>
    </citation>
    <scope>NUCLEOTIDE SEQUENCE [LARGE SCALE GENOMIC DNA]</scope>
    <source>
        <strain evidence="3">CECT 8338</strain>
    </source>
</reference>
<protein>
    <recommendedName>
        <fullName evidence="4">DUF3261 domain-containing protein</fullName>
    </recommendedName>
</protein>
<dbReference type="OrthoDB" id="6900254at2"/>